<dbReference type="EMBL" id="QKWP01003538">
    <property type="protein sequence ID" value="RIB00855.1"/>
    <property type="molecule type" value="Genomic_DNA"/>
</dbReference>
<dbReference type="GO" id="GO:0004519">
    <property type="term" value="F:endonuclease activity"/>
    <property type="evidence" value="ECO:0007669"/>
    <property type="project" value="InterPro"/>
</dbReference>
<proteinExistence type="predicted"/>
<dbReference type="Pfam" id="PF04471">
    <property type="entry name" value="Mrr_cat"/>
    <property type="match status" value="1"/>
</dbReference>
<accession>A0A397TRS3</accession>
<reference evidence="2 3" key="1">
    <citation type="submission" date="2018-06" db="EMBL/GenBank/DDBJ databases">
        <title>Comparative genomics reveals the genomic features of Rhizophagus irregularis, R. cerebriforme, R. diaphanum and Gigaspora rosea, and their symbiotic lifestyle signature.</title>
        <authorList>
            <person name="Morin E."/>
            <person name="San Clemente H."/>
            <person name="Chen E.C.H."/>
            <person name="De La Providencia I."/>
            <person name="Hainaut M."/>
            <person name="Kuo A."/>
            <person name="Kohler A."/>
            <person name="Murat C."/>
            <person name="Tang N."/>
            <person name="Roy S."/>
            <person name="Loubradou J."/>
            <person name="Henrissat B."/>
            <person name="Grigoriev I.V."/>
            <person name="Corradi N."/>
            <person name="Roux C."/>
            <person name="Martin F.M."/>
        </authorList>
    </citation>
    <scope>NUCLEOTIDE SEQUENCE [LARGE SCALE GENOMIC DNA]</scope>
    <source>
        <strain evidence="2 3">DAOM 194757</strain>
    </source>
</reference>
<keyword evidence="3" id="KW-1185">Reference proteome</keyword>
<comment type="caution">
    <text evidence="2">The sequence shown here is derived from an EMBL/GenBank/DDBJ whole genome shotgun (WGS) entry which is preliminary data.</text>
</comment>
<dbReference type="GO" id="GO:0006302">
    <property type="term" value="P:double-strand break repair"/>
    <property type="evidence" value="ECO:0007669"/>
    <property type="project" value="UniProtKB-ARBA"/>
</dbReference>
<gene>
    <name evidence="2" type="ORF">C2G38_2232702</name>
</gene>
<dbReference type="Proteomes" id="UP000266673">
    <property type="component" value="Unassembled WGS sequence"/>
</dbReference>
<dbReference type="OrthoDB" id="2422699at2759"/>
<sequence length="222" mass="25968">MFIDVQLQDGYNFESIICQKLNLSDIIANEVKVNQGDGEIDIIATYKNNLVLIQCKSIEKPIAVQTVRNFESSVLRFPNSLEIIVCDSTKIKNEKYLTIKAHSWENDEELVIQDFQSDFFYFFNFKDENVKIERITVNQQIKKHGLFDETIEFFYMIIQKFNSVIRVHFMILSTENAKLCEAMCEKTISHINETTLQVLNEELKFILIFIWGHVGGNYRNNS</sequence>
<name>A0A397TRS3_9GLOM</name>
<dbReference type="AlphaFoldDB" id="A0A397TRS3"/>
<protein>
    <recommendedName>
        <fullName evidence="1">Restriction endonuclease type IV Mrr domain-containing protein</fullName>
    </recommendedName>
</protein>
<dbReference type="SUPFAM" id="SSF52980">
    <property type="entry name" value="Restriction endonuclease-like"/>
    <property type="match status" value="1"/>
</dbReference>
<dbReference type="GO" id="GO:0009307">
    <property type="term" value="P:DNA restriction-modification system"/>
    <property type="evidence" value="ECO:0007669"/>
    <property type="project" value="InterPro"/>
</dbReference>
<feature type="domain" description="Restriction endonuclease type IV Mrr" evidence="1">
    <location>
        <begin position="9"/>
        <end position="76"/>
    </location>
</feature>
<dbReference type="InterPro" id="IPR011335">
    <property type="entry name" value="Restrct_endonuc-II-like"/>
</dbReference>
<organism evidence="2 3">
    <name type="scientific">Gigaspora rosea</name>
    <dbReference type="NCBI Taxonomy" id="44941"/>
    <lineage>
        <taxon>Eukaryota</taxon>
        <taxon>Fungi</taxon>
        <taxon>Fungi incertae sedis</taxon>
        <taxon>Mucoromycota</taxon>
        <taxon>Glomeromycotina</taxon>
        <taxon>Glomeromycetes</taxon>
        <taxon>Diversisporales</taxon>
        <taxon>Gigasporaceae</taxon>
        <taxon>Gigaspora</taxon>
    </lineage>
</organism>
<dbReference type="InterPro" id="IPR007560">
    <property type="entry name" value="Restrct_endonuc_IV_Mrr"/>
</dbReference>
<evidence type="ECO:0000313" key="3">
    <source>
        <dbReference type="Proteomes" id="UP000266673"/>
    </source>
</evidence>
<evidence type="ECO:0000313" key="2">
    <source>
        <dbReference type="EMBL" id="RIB00855.1"/>
    </source>
</evidence>
<evidence type="ECO:0000259" key="1">
    <source>
        <dbReference type="Pfam" id="PF04471"/>
    </source>
</evidence>
<dbReference type="GO" id="GO:0003677">
    <property type="term" value="F:DNA binding"/>
    <property type="evidence" value="ECO:0007669"/>
    <property type="project" value="InterPro"/>
</dbReference>